<proteinExistence type="predicted"/>
<reference evidence="3" key="1">
    <citation type="journal article" date="2017" name="Genome Announc.">
        <title>Draft Genome Sequence of Terrimicrobium sacchariphilum NM-5T, a Facultative Anaerobic Soil Bacterium of the Class Spartobacteria.</title>
        <authorList>
            <person name="Qiu Y.L."/>
            <person name="Tourlousse D.M."/>
            <person name="Matsuura N."/>
            <person name="Ohashi A."/>
            <person name="Sekiguchi Y."/>
        </authorList>
    </citation>
    <scope>NUCLEOTIDE SEQUENCE [LARGE SCALE GENOMIC DNA]</scope>
    <source>
        <strain evidence="3">NM-5</strain>
    </source>
</reference>
<evidence type="ECO:0000259" key="1">
    <source>
        <dbReference type="Pfam" id="PF01261"/>
    </source>
</evidence>
<feature type="domain" description="Xylose isomerase-like TIM barrel" evidence="1">
    <location>
        <begin position="28"/>
        <end position="234"/>
    </location>
</feature>
<name>A0A146G3T6_TERSA</name>
<protein>
    <submittedName>
        <fullName evidence="2">Sugar phosphate isomerase</fullName>
    </submittedName>
</protein>
<dbReference type="InterPro" id="IPR050312">
    <property type="entry name" value="IolE/XylAMocC-like"/>
</dbReference>
<accession>A0A146G3T6</accession>
<dbReference type="Gene3D" id="3.20.20.150">
    <property type="entry name" value="Divalent-metal-dependent TIM barrel enzymes"/>
    <property type="match status" value="1"/>
</dbReference>
<gene>
    <name evidence="2" type="ORF">TSACC_166</name>
</gene>
<dbReference type="Proteomes" id="UP000076023">
    <property type="component" value="Unassembled WGS sequence"/>
</dbReference>
<dbReference type="STRING" id="690879.TSACC_166"/>
<comment type="caution">
    <text evidence="2">The sequence shown here is derived from an EMBL/GenBank/DDBJ whole genome shotgun (WGS) entry which is preliminary data.</text>
</comment>
<evidence type="ECO:0000313" key="3">
    <source>
        <dbReference type="Proteomes" id="UP000076023"/>
    </source>
</evidence>
<organism evidence="2 3">
    <name type="scientific">Terrimicrobium sacchariphilum</name>
    <dbReference type="NCBI Taxonomy" id="690879"/>
    <lineage>
        <taxon>Bacteria</taxon>
        <taxon>Pseudomonadati</taxon>
        <taxon>Verrucomicrobiota</taxon>
        <taxon>Terrimicrobiia</taxon>
        <taxon>Terrimicrobiales</taxon>
        <taxon>Terrimicrobiaceae</taxon>
        <taxon>Terrimicrobium</taxon>
    </lineage>
</organism>
<dbReference type="OrthoDB" id="9798407at2"/>
<dbReference type="Pfam" id="PF01261">
    <property type="entry name" value="AP_endonuc_2"/>
    <property type="match status" value="1"/>
</dbReference>
<dbReference type="EMBL" id="BDCO01000001">
    <property type="protein sequence ID" value="GAT31518.1"/>
    <property type="molecule type" value="Genomic_DNA"/>
</dbReference>
<evidence type="ECO:0000313" key="2">
    <source>
        <dbReference type="EMBL" id="GAT31518.1"/>
    </source>
</evidence>
<dbReference type="RefSeq" id="WP_075077412.1">
    <property type="nucleotide sequence ID" value="NZ_BDCO01000001.1"/>
</dbReference>
<dbReference type="AlphaFoldDB" id="A0A146G3T6"/>
<dbReference type="PANTHER" id="PTHR12110:SF41">
    <property type="entry name" value="INOSOSE DEHYDRATASE"/>
    <property type="match status" value="1"/>
</dbReference>
<keyword evidence="2" id="KW-0413">Isomerase</keyword>
<dbReference type="SUPFAM" id="SSF51658">
    <property type="entry name" value="Xylose isomerase-like"/>
    <property type="match status" value="1"/>
</dbReference>
<dbReference type="InParanoid" id="A0A146G3T6"/>
<dbReference type="GO" id="GO:0016853">
    <property type="term" value="F:isomerase activity"/>
    <property type="evidence" value="ECO:0007669"/>
    <property type="project" value="UniProtKB-KW"/>
</dbReference>
<sequence length="256" mass="28068">MKVENIAIQLYTLREFIRTPADIAATLKRVAQIGYRAVQVSGMGPIEESELVAICQGEGLTICATHEPGDVILKSPEKVVERLSKLGCKYTAYPFPAGIDFADEASVQGLISGLDKSGAVLASAGQTLLYHNHAHEFIRSGNRTVLDRIYAETDPRNLAAEPDTYWVQYGGGDPVTWIEKLSGRVPVLHCKDYVVEPPDKPRFAEVGYGNLNWLAIVAAAEKAGTEWFVVEQDTCPGDPFESIKLSFDYLSKTFVS</sequence>
<keyword evidence="3" id="KW-1185">Reference proteome</keyword>
<dbReference type="InterPro" id="IPR036237">
    <property type="entry name" value="Xyl_isomerase-like_sf"/>
</dbReference>
<dbReference type="PANTHER" id="PTHR12110">
    <property type="entry name" value="HYDROXYPYRUVATE ISOMERASE"/>
    <property type="match status" value="1"/>
</dbReference>
<dbReference type="InterPro" id="IPR013022">
    <property type="entry name" value="Xyl_isomerase-like_TIM-brl"/>
</dbReference>